<name>A0ABU6L3W9_9GAMM</name>
<dbReference type="RefSeq" id="WP_327774218.1">
    <property type="nucleotide sequence ID" value="NZ_JAYXUG010000002.1"/>
</dbReference>
<evidence type="ECO:0000313" key="2">
    <source>
        <dbReference type="Proteomes" id="UP001306119"/>
    </source>
</evidence>
<comment type="caution">
    <text evidence="1">The sequence shown here is derived from an EMBL/GenBank/DDBJ whole genome shotgun (WGS) entry which is preliminary data.</text>
</comment>
<dbReference type="EMBL" id="JAYXUG010000002">
    <property type="protein sequence ID" value="MEC6831050.1"/>
    <property type="molecule type" value="Genomic_DNA"/>
</dbReference>
<dbReference type="Proteomes" id="UP001306119">
    <property type="component" value="Unassembled WGS sequence"/>
</dbReference>
<keyword evidence="2" id="KW-1185">Reference proteome</keyword>
<reference evidence="1 2" key="1">
    <citation type="submission" date="2024-01" db="EMBL/GenBank/DDBJ databases">
        <title>Active colonisers of the gastrointestinal tract of Atlantic salmon farmed in a warm water region.</title>
        <authorList>
            <person name="Bowman J.P."/>
        </authorList>
    </citation>
    <scope>NUCLEOTIDE SEQUENCE [LARGE SCALE GENOMIC DNA]</scope>
    <source>
        <strain evidence="1 2">S3MW1</strain>
    </source>
</reference>
<dbReference type="InterPro" id="IPR021811">
    <property type="entry name" value="DUF3389"/>
</dbReference>
<organism evidence="1 2">
    <name type="scientific">Photobacterium toruni</name>
    <dbReference type="NCBI Taxonomy" id="1935446"/>
    <lineage>
        <taxon>Bacteria</taxon>
        <taxon>Pseudomonadati</taxon>
        <taxon>Pseudomonadota</taxon>
        <taxon>Gammaproteobacteria</taxon>
        <taxon>Vibrionales</taxon>
        <taxon>Vibrionaceae</taxon>
        <taxon>Photobacterium</taxon>
    </lineage>
</organism>
<proteinExistence type="predicted"/>
<evidence type="ECO:0000313" key="1">
    <source>
        <dbReference type="EMBL" id="MEC6831050.1"/>
    </source>
</evidence>
<protein>
    <submittedName>
        <fullName evidence="1">DUF3389 domain-containing protein</fullName>
    </submittedName>
</protein>
<gene>
    <name evidence="1" type="ORF">VXS06_04650</name>
</gene>
<sequence length="83" mass="9092">MIITFSQGKIIATQHEVVIRIDGNCRIMMQAQVDELTLIGGANVITAVGSGLNWTVKLDTDEQLQQLATEIGIAITHYYDAKC</sequence>
<accession>A0ABU6L3W9</accession>
<dbReference type="Pfam" id="PF11869">
    <property type="entry name" value="DUF3389"/>
    <property type="match status" value="1"/>
</dbReference>